<evidence type="ECO:0000256" key="1">
    <source>
        <dbReference type="SAM" id="Phobius"/>
    </source>
</evidence>
<reference evidence="2" key="2">
    <citation type="submission" date="2021-08" db="EMBL/GenBank/DDBJ databases">
        <authorList>
            <person name="Tani A."/>
            <person name="Ola A."/>
            <person name="Ogura Y."/>
            <person name="Katsura K."/>
            <person name="Hayashi T."/>
        </authorList>
    </citation>
    <scope>NUCLEOTIDE SEQUENCE</scope>
    <source>
        <strain evidence="2">NBRC 103626</strain>
    </source>
</reference>
<sequence>MSGRLIARNSEAVRALSSAMPGCRKLDTLPTTPRPADGRVVLSHYVRLRARPPRPANDNRHAAGPALWHWALLVGIGPVFGLIAAVSALI</sequence>
<dbReference type="RefSeq" id="WP_238304035.1">
    <property type="nucleotide sequence ID" value="NZ_BPQM01000084.1"/>
</dbReference>
<comment type="caution">
    <text evidence="2">The sequence shown here is derived from an EMBL/GenBank/DDBJ whole genome shotgun (WGS) entry which is preliminary data.</text>
</comment>
<name>A0AA37HQW0_9HYPH</name>
<dbReference type="Proteomes" id="UP001055108">
    <property type="component" value="Unassembled WGS sequence"/>
</dbReference>
<organism evidence="2 3">
    <name type="scientific">Methylobacterium gregans</name>
    <dbReference type="NCBI Taxonomy" id="374424"/>
    <lineage>
        <taxon>Bacteria</taxon>
        <taxon>Pseudomonadati</taxon>
        <taxon>Pseudomonadota</taxon>
        <taxon>Alphaproteobacteria</taxon>
        <taxon>Hyphomicrobiales</taxon>
        <taxon>Methylobacteriaceae</taxon>
        <taxon>Methylobacterium</taxon>
    </lineage>
</organism>
<proteinExistence type="predicted"/>
<protein>
    <submittedName>
        <fullName evidence="2">Uncharacterized protein</fullName>
    </submittedName>
</protein>
<keyword evidence="3" id="KW-1185">Reference proteome</keyword>
<keyword evidence="1" id="KW-0812">Transmembrane</keyword>
<keyword evidence="1" id="KW-0472">Membrane</keyword>
<gene>
    <name evidence="2" type="ORF">NBEOAGPD_3392</name>
</gene>
<dbReference type="EMBL" id="BPQM01000084">
    <property type="protein sequence ID" value="GJD80153.1"/>
    <property type="molecule type" value="Genomic_DNA"/>
</dbReference>
<dbReference type="AlphaFoldDB" id="A0AA37HQW0"/>
<reference evidence="2" key="1">
    <citation type="journal article" date="2016" name="Front. Microbiol.">
        <title>Genome Sequence of the Piezophilic, Mesophilic Sulfate-Reducing Bacterium Desulfovibrio indicus J2T.</title>
        <authorList>
            <person name="Cao J."/>
            <person name="Maignien L."/>
            <person name="Shao Z."/>
            <person name="Alain K."/>
            <person name="Jebbar M."/>
        </authorList>
    </citation>
    <scope>NUCLEOTIDE SEQUENCE</scope>
    <source>
        <strain evidence="2">NBRC 103626</strain>
    </source>
</reference>
<evidence type="ECO:0000313" key="2">
    <source>
        <dbReference type="EMBL" id="GJD80153.1"/>
    </source>
</evidence>
<accession>A0AA37HQW0</accession>
<feature type="transmembrane region" description="Helical" evidence="1">
    <location>
        <begin position="67"/>
        <end position="89"/>
    </location>
</feature>
<keyword evidence="1" id="KW-1133">Transmembrane helix</keyword>
<evidence type="ECO:0000313" key="3">
    <source>
        <dbReference type="Proteomes" id="UP001055108"/>
    </source>
</evidence>